<evidence type="ECO:0000256" key="1">
    <source>
        <dbReference type="ARBA" id="ARBA00022723"/>
    </source>
</evidence>
<evidence type="ECO:0000256" key="3">
    <source>
        <dbReference type="ARBA" id="ARBA00023015"/>
    </source>
</evidence>
<keyword evidence="5" id="KW-0804">Transcription</keyword>
<dbReference type="PANTHER" id="PTHR36206">
    <property type="entry name" value="ASPERCRYPTIN BIOSYNTHESIS CLUSTER-SPECIFIC TRANSCRIPTION REGULATOR ATNN-RELATED"/>
    <property type="match status" value="1"/>
</dbReference>
<evidence type="ECO:0000256" key="6">
    <source>
        <dbReference type="ARBA" id="ARBA00023242"/>
    </source>
</evidence>
<evidence type="ECO:0000259" key="7">
    <source>
        <dbReference type="PROSITE" id="PS50048"/>
    </source>
</evidence>
<dbReference type="GO" id="GO:0003677">
    <property type="term" value="F:DNA binding"/>
    <property type="evidence" value="ECO:0007669"/>
    <property type="project" value="UniProtKB-KW"/>
</dbReference>
<proteinExistence type="predicted"/>
<dbReference type="PANTHER" id="PTHR36206:SF13">
    <property type="entry name" value="TRANSCRIPTIONAL REGULATORY PROTEIN MOC3"/>
    <property type="match status" value="1"/>
</dbReference>
<dbReference type="Gene3D" id="4.10.240.10">
    <property type="entry name" value="Zn(2)-C6 fungal-type DNA-binding domain"/>
    <property type="match status" value="1"/>
</dbReference>
<dbReference type="GO" id="GO:0000981">
    <property type="term" value="F:DNA-binding transcription factor activity, RNA polymerase II-specific"/>
    <property type="evidence" value="ECO:0007669"/>
    <property type="project" value="InterPro"/>
</dbReference>
<dbReference type="GO" id="GO:0008270">
    <property type="term" value="F:zinc ion binding"/>
    <property type="evidence" value="ECO:0007669"/>
    <property type="project" value="InterPro"/>
</dbReference>
<dbReference type="RefSeq" id="XP_013318340.1">
    <property type="nucleotide sequence ID" value="XM_013462886.1"/>
</dbReference>
<dbReference type="AlphaFoldDB" id="A0A0D2BZ83"/>
<dbReference type="HOGENOM" id="CLU_040055_0_0_1"/>
<dbReference type="PROSITE" id="PS50048">
    <property type="entry name" value="ZN2_CY6_FUNGAL_2"/>
    <property type="match status" value="1"/>
</dbReference>
<evidence type="ECO:0000256" key="2">
    <source>
        <dbReference type="ARBA" id="ARBA00022833"/>
    </source>
</evidence>
<dbReference type="EMBL" id="KN847318">
    <property type="protein sequence ID" value="KIW57756.1"/>
    <property type="molecule type" value="Genomic_DNA"/>
</dbReference>
<evidence type="ECO:0000256" key="4">
    <source>
        <dbReference type="ARBA" id="ARBA00023125"/>
    </source>
</evidence>
<dbReference type="InterPro" id="IPR052360">
    <property type="entry name" value="Transcr_Regulatory_Proteins"/>
</dbReference>
<evidence type="ECO:0000256" key="5">
    <source>
        <dbReference type="ARBA" id="ARBA00023163"/>
    </source>
</evidence>
<dbReference type="GeneID" id="25324224"/>
<name>A0A0D2BZ83_9EURO</name>
<feature type="domain" description="Zn(2)-C6 fungal-type" evidence="7">
    <location>
        <begin position="57"/>
        <end position="86"/>
    </location>
</feature>
<dbReference type="CDD" id="cd00067">
    <property type="entry name" value="GAL4"/>
    <property type="match status" value="1"/>
</dbReference>
<sequence>MRDGDYGLSLQTEASMSRSLPCKYSVKLDVLSSPLAPEETTPVLNYKKAFHNKTRTGCRTCRLRRVKCDETRPMCLRCLRAKRECTGLEPIAPVPEKQLKQLRLFENEWEKRYFNFGLVEGAVVLAMYKPFVSPIWNQTIAQIGSEYPQIVHAFVGASAIQACYQSKFVDNVHDRTAQNLYYFTLEQQNKAIALSRNEAIPDDVMVLFCLLAFVLSSWKDKIAAPREHLKAARTFLQIHDQKVQLTGFGRSTLIDTLRPMVRECELEAAAFTDDEHLIVPLHTYLSRQDLHVLPVLLTALDALHRLEQLFKVTLCLNYEPHNDDEQLRADIKMAVSNLLNAISGSVSHWTKESAHETSFEFEKLLPHCQALKIMLDCGRDTTEMTYDNHTADMESIVSRVQANLSREKQRLEIRGPTMKPTFSSIGPLFFVATRCRNQRIRQRALEGLHRSLRRERKLTSCMAAALARFVVDYEEKASTKSGIPQSGRITLEQAVFSRLDHTIMISWKHAMDKSQLQHASLLYIPHIHADDGAFVMHMARKVLKASCYPGTLLMTPTILCHCPSEGATWDPSPVF</sequence>
<dbReference type="SUPFAM" id="SSF57701">
    <property type="entry name" value="Zn2/Cys6 DNA-binding domain"/>
    <property type="match status" value="1"/>
</dbReference>
<dbReference type="Pfam" id="PF00172">
    <property type="entry name" value="Zn_clus"/>
    <property type="match status" value="1"/>
</dbReference>
<keyword evidence="4" id="KW-0238">DNA-binding</keyword>
<protein>
    <recommendedName>
        <fullName evidence="7">Zn(2)-C6 fungal-type domain-containing protein</fullName>
    </recommendedName>
</protein>
<dbReference type="Proteomes" id="UP000054342">
    <property type="component" value="Unassembled WGS sequence"/>
</dbReference>
<keyword evidence="1" id="KW-0479">Metal-binding</keyword>
<gene>
    <name evidence="8" type="ORF">PV05_02316</name>
</gene>
<evidence type="ECO:0000313" key="8">
    <source>
        <dbReference type="EMBL" id="KIW57756.1"/>
    </source>
</evidence>
<dbReference type="SMART" id="SM00066">
    <property type="entry name" value="GAL4"/>
    <property type="match status" value="1"/>
</dbReference>
<keyword evidence="6" id="KW-0539">Nucleus</keyword>
<keyword evidence="2" id="KW-0862">Zinc</keyword>
<keyword evidence="3" id="KW-0805">Transcription regulation</keyword>
<dbReference type="InterPro" id="IPR036864">
    <property type="entry name" value="Zn2-C6_fun-type_DNA-bd_sf"/>
</dbReference>
<organism evidence="8 9">
    <name type="scientific">Exophiala xenobiotica</name>
    <dbReference type="NCBI Taxonomy" id="348802"/>
    <lineage>
        <taxon>Eukaryota</taxon>
        <taxon>Fungi</taxon>
        <taxon>Dikarya</taxon>
        <taxon>Ascomycota</taxon>
        <taxon>Pezizomycotina</taxon>
        <taxon>Eurotiomycetes</taxon>
        <taxon>Chaetothyriomycetidae</taxon>
        <taxon>Chaetothyriales</taxon>
        <taxon>Herpotrichiellaceae</taxon>
        <taxon>Exophiala</taxon>
    </lineage>
</organism>
<reference evidence="8 9" key="1">
    <citation type="submission" date="2015-01" db="EMBL/GenBank/DDBJ databases">
        <title>The Genome Sequence of Exophiala xenobiotica CBS118157.</title>
        <authorList>
            <consortium name="The Broad Institute Genomics Platform"/>
            <person name="Cuomo C."/>
            <person name="de Hoog S."/>
            <person name="Gorbushina A."/>
            <person name="Stielow B."/>
            <person name="Teixiera M."/>
            <person name="Abouelleil A."/>
            <person name="Chapman S.B."/>
            <person name="Priest M."/>
            <person name="Young S.K."/>
            <person name="Wortman J."/>
            <person name="Nusbaum C."/>
            <person name="Birren B."/>
        </authorList>
    </citation>
    <scope>NUCLEOTIDE SEQUENCE [LARGE SCALE GENOMIC DNA]</scope>
    <source>
        <strain evidence="8 9">CBS 118157</strain>
    </source>
</reference>
<dbReference type="PROSITE" id="PS00463">
    <property type="entry name" value="ZN2_CY6_FUNGAL_1"/>
    <property type="match status" value="1"/>
</dbReference>
<dbReference type="InterPro" id="IPR001138">
    <property type="entry name" value="Zn2Cys6_DnaBD"/>
</dbReference>
<evidence type="ECO:0000313" key="9">
    <source>
        <dbReference type="Proteomes" id="UP000054342"/>
    </source>
</evidence>
<accession>A0A0D2BZ83</accession>
<keyword evidence="9" id="KW-1185">Reference proteome</keyword>